<dbReference type="EMBL" id="FNTX01000002">
    <property type="protein sequence ID" value="SEE61502.1"/>
    <property type="molecule type" value="Genomic_DNA"/>
</dbReference>
<dbReference type="STRING" id="648782.SAMN04488554_2155"/>
<feature type="region of interest" description="Disordered" evidence="1">
    <location>
        <begin position="22"/>
        <end position="68"/>
    </location>
</feature>
<feature type="compositionally biased region" description="Basic and acidic residues" evidence="1">
    <location>
        <begin position="57"/>
        <end position="68"/>
    </location>
</feature>
<accession>A0A1H5K9L3</accession>
<organism evidence="2 3">
    <name type="scientific">Ruania alba</name>
    <dbReference type="NCBI Taxonomy" id="648782"/>
    <lineage>
        <taxon>Bacteria</taxon>
        <taxon>Bacillati</taxon>
        <taxon>Actinomycetota</taxon>
        <taxon>Actinomycetes</taxon>
        <taxon>Micrococcales</taxon>
        <taxon>Ruaniaceae</taxon>
        <taxon>Ruania</taxon>
    </lineage>
</organism>
<dbReference type="Proteomes" id="UP000199220">
    <property type="component" value="Unassembled WGS sequence"/>
</dbReference>
<evidence type="ECO:0000256" key="1">
    <source>
        <dbReference type="SAM" id="MobiDB-lite"/>
    </source>
</evidence>
<reference evidence="3" key="1">
    <citation type="submission" date="2016-10" db="EMBL/GenBank/DDBJ databases">
        <authorList>
            <person name="Varghese N."/>
            <person name="Submissions S."/>
        </authorList>
    </citation>
    <scope>NUCLEOTIDE SEQUENCE [LARGE SCALE GENOMIC DNA]</scope>
    <source>
        <strain evidence="3">DSM 21368</strain>
    </source>
</reference>
<proteinExistence type="predicted"/>
<dbReference type="AlphaFoldDB" id="A0A1H5K9L3"/>
<name>A0A1H5K9L3_9MICO</name>
<protein>
    <submittedName>
        <fullName evidence="2">Uncharacterized protein</fullName>
    </submittedName>
</protein>
<gene>
    <name evidence="2" type="ORF">SAMN04488554_2155</name>
</gene>
<sequence length="68" mass="7053">MSLDLLTQVDCCGAVDLEVDGTATPGTCPSADERTDVGLTLAAPGPPFGDHSSPRSLDPHLSDHLEHL</sequence>
<dbReference type="RefSeq" id="WP_089773159.1">
    <property type="nucleotide sequence ID" value="NZ_FNTX01000002.1"/>
</dbReference>
<evidence type="ECO:0000313" key="3">
    <source>
        <dbReference type="Proteomes" id="UP000199220"/>
    </source>
</evidence>
<keyword evidence="3" id="KW-1185">Reference proteome</keyword>
<evidence type="ECO:0000313" key="2">
    <source>
        <dbReference type="EMBL" id="SEE61502.1"/>
    </source>
</evidence>